<feature type="region of interest" description="Disordered" evidence="9">
    <location>
        <begin position="202"/>
        <end position="221"/>
    </location>
</feature>
<evidence type="ECO:0000256" key="2">
    <source>
        <dbReference type="ARBA" id="ARBA00009063"/>
    </source>
</evidence>
<evidence type="ECO:0000256" key="4">
    <source>
        <dbReference type="ARBA" id="ARBA00022692"/>
    </source>
</evidence>
<evidence type="ECO:0000313" key="12">
    <source>
        <dbReference type="EMBL" id="CCA17598.1"/>
    </source>
</evidence>
<organism evidence="12">
    <name type="scientific">Albugo laibachii Nc14</name>
    <dbReference type="NCBI Taxonomy" id="890382"/>
    <lineage>
        <taxon>Eukaryota</taxon>
        <taxon>Sar</taxon>
        <taxon>Stramenopiles</taxon>
        <taxon>Oomycota</taxon>
        <taxon>Peronosporomycetes</taxon>
        <taxon>Albuginales</taxon>
        <taxon>Albuginaceae</taxon>
        <taxon>Albugo</taxon>
    </lineage>
</organism>
<evidence type="ECO:0000256" key="9">
    <source>
        <dbReference type="SAM" id="MobiDB-lite"/>
    </source>
</evidence>
<dbReference type="GO" id="GO:0006890">
    <property type="term" value="P:retrograde vesicle-mediated transport, Golgi to endoplasmic reticulum"/>
    <property type="evidence" value="ECO:0007669"/>
    <property type="project" value="TreeGrafter"/>
</dbReference>
<evidence type="ECO:0000256" key="6">
    <source>
        <dbReference type="ARBA" id="ARBA00022989"/>
    </source>
</evidence>
<sequence length="322" mass="36542">MERTELFQSQLATFAPSTANAEAVSASRTVKEVSTDSKYAAISTSIQNVQWFNARAVEIKWQISDMENILRQSIRSYVDPRYHLSAFASDDLMTEEERDAMDEEIMEMVRLCVESIDKLKDCIASASSKSAEEHQHQIVTYLLQRLQSITNVTKMMQKSRSVHSILTSGRLLPHADQIRVASMDIKIEKHASPRLSISKIASPNRSVAPKSQPAHMSSDLQLQQENESLHQHFEESLEDARKMETKMTEISHLMSQFSSKIMDQQADITLIHQHAQSTQLNLQQSTKILHRAYELGNGYGFAVFCVYAGASVLLWTLHHLYD</sequence>
<gene>
    <name evidence="12" type="primary">AlNc14C37G3262</name>
    <name evidence="12" type="ORF">ALNC14_037410</name>
</gene>
<dbReference type="EMBL" id="FR824082">
    <property type="protein sequence ID" value="CCA17598.1"/>
    <property type="molecule type" value="Genomic_DNA"/>
</dbReference>
<evidence type="ECO:0000256" key="8">
    <source>
        <dbReference type="ARBA" id="ARBA00023136"/>
    </source>
</evidence>
<evidence type="ECO:0000256" key="10">
    <source>
        <dbReference type="SAM" id="Phobius"/>
    </source>
</evidence>
<keyword evidence="7" id="KW-0175">Coiled coil</keyword>
<proteinExistence type="inferred from homology"/>
<dbReference type="InterPro" id="IPR000727">
    <property type="entry name" value="T_SNARE_dom"/>
</dbReference>
<dbReference type="AlphaFoldDB" id="F0W8Y7"/>
<dbReference type="PROSITE" id="PS50192">
    <property type="entry name" value="T_SNARE"/>
    <property type="match status" value="1"/>
</dbReference>
<dbReference type="HOGENOM" id="CLU_076241_0_0_1"/>
<dbReference type="GO" id="GO:0005783">
    <property type="term" value="C:endoplasmic reticulum"/>
    <property type="evidence" value="ECO:0007669"/>
    <property type="project" value="TreeGrafter"/>
</dbReference>
<keyword evidence="3" id="KW-0813">Transport</keyword>
<reference evidence="12" key="2">
    <citation type="submission" date="2011-02" db="EMBL/GenBank/DDBJ databases">
        <authorList>
            <person name="MacLean D."/>
        </authorList>
    </citation>
    <scope>NUCLEOTIDE SEQUENCE</scope>
</reference>
<protein>
    <submittedName>
        <fullName evidence="12">Uncharacterized protein AlNc14C37G3262</fullName>
    </submittedName>
</protein>
<evidence type="ECO:0000256" key="3">
    <source>
        <dbReference type="ARBA" id="ARBA00022448"/>
    </source>
</evidence>
<name>F0W8Y7_9STRA</name>
<dbReference type="PANTHER" id="PTHR15959:SF0">
    <property type="entry name" value="SYNTAXIN-18"/>
    <property type="match status" value="1"/>
</dbReference>
<evidence type="ECO:0000256" key="1">
    <source>
        <dbReference type="ARBA" id="ARBA00004211"/>
    </source>
</evidence>
<feature type="transmembrane region" description="Helical" evidence="10">
    <location>
        <begin position="298"/>
        <end position="317"/>
    </location>
</feature>
<keyword evidence="8 10" id="KW-0472">Membrane</keyword>
<comment type="subcellular location">
    <subcellularLocation>
        <location evidence="1">Membrane</location>
        <topology evidence="1">Single-pass type IV membrane protein</topology>
    </subcellularLocation>
</comment>
<dbReference type="GO" id="GO:0031201">
    <property type="term" value="C:SNARE complex"/>
    <property type="evidence" value="ECO:0007669"/>
    <property type="project" value="TreeGrafter"/>
</dbReference>
<evidence type="ECO:0000256" key="7">
    <source>
        <dbReference type="ARBA" id="ARBA00023054"/>
    </source>
</evidence>
<dbReference type="GO" id="GO:0015031">
    <property type="term" value="P:protein transport"/>
    <property type="evidence" value="ECO:0007669"/>
    <property type="project" value="UniProtKB-KW"/>
</dbReference>
<keyword evidence="5" id="KW-0653">Protein transport</keyword>
<evidence type="ECO:0000256" key="5">
    <source>
        <dbReference type="ARBA" id="ARBA00022927"/>
    </source>
</evidence>
<feature type="domain" description="T-SNARE coiled-coil homology" evidence="11">
    <location>
        <begin position="230"/>
        <end position="292"/>
    </location>
</feature>
<keyword evidence="6 10" id="KW-1133">Transmembrane helix</keyword>
<evidence type="ECO:0000259" key="11">
    <source>
        <dbReference type="PROSITE" id="PS50192"/>
    </source>
</evidence>
<reference evidence="12" key="1">
    <citation type="journal article" date="2011" name="PLoS Biol.">
        <title>Gene gain and loss during evolution of obligate parasitism in the white rust pathogen of Arabidopsis thaliana.</title>
        <authorList>
            <person name="Kemen E."/>
            <person name="Gardiner A."/>
            <person name="Schultz-Larsen T."/>
            <person name="Kemen A.C."/>
            <person name="Balmuth A.L."/>
            <person name="Robert-Seilaniantz A."/>
            <person name="Bailey K."/>
            <person name="Holub E."/>
            <person name="Studholme D.J."/>
            <person name="Maclean D."/>
            <person name="Jones J.D."/>
        </authorList>
    </citation>
    <scope>NUCLEOTIDE SEQUENCE</scope>
</reference>
<comment type="similarity">
    <text evidence="2">Belongs to the syntaxin family.</text>
</comment>
<keyword evidence="4 10" id="KW-0812">Transmembrane</keyword>
<dbReference type="PANTHER" id="PTHR15959">
    <property type="entry name" value="SYNTAXIN-18"/>
    <property type="match status" value="1"/>
</dbReference>
<accession>F0W8Y7</accession>
<dbReference type="Gene3D" id="1.20.5.110">
    <property type="match status" value="1"/>
</dbReference>
<dbReference type="SUPFAM" id="SSF58038">
    <property type="entry name" value="SNARE fusion complex"/>
    <property type="match status" value="1"/>
</dbReference>